<dbReference type="SMART" id="SM00248">
    <property type="entry name" value="ANK"/>
    <property type="match status" value="2"/>
</dbReference>
<reference evidence="2 3" key="1">
    <citation type="submission" date="2014-04" db="EMBL/GenBank/DDBJ databases">
        <authorList>
            <consortium name="DOE Joint Genome Institute"/>
            <person name="Kuo A."/>
            <person name="Kohler A."/>
            <person name="Nagy L.G."/>
            <person name="Floudas D."/>
            <person name="Copeland A."/>
            <person name="Barry K.W."/>
            <person name="Cichocki N."/>
            <person name="Veneault-Fourrey C."/>
            <person name="LaButti K."/>
            <person name="Lindquist E.A."/>
            <person name="Lipzen A."/>
            <person name="Lundell T."/>
            <person name="Morin E."/>
            <person name="Murat C."/>
            <person name="Sun H."/>
            <person name="Tunlid A."/>
            <person name="Henrissat B."/>
            <person name="Grigoriev I.V."/>
            <person name="Hibbett D.S."/>
            <person name="Martin F."/>
            <person name="Nordberg H.P."/>
            <person name="Cantor M.N."/>
            <person name="Hua S.X."/>
        </authorList>
    </citation>
    <scope>NUCLEOTIDE SEQUENCE [LARGE SCALE GENOMIC DNA]</scope>
    <source>
        <strain evidence="2 3">Foug A</strain>
    </source>
</reference>
<dbReference type="InParanoid" id="A0A0C3DNW6"/>
<dbReference type="STRING" id="1036808.A0A0C3DNW6"/>
<dbReference type="Pfam" id="PF12796">
    <property type="entry name" value="Ank_2"/>
    <property type="match status" value="1"/>
</dbReference>
<keyword evidence="3" id="KW-1185">Reference proteome</keyword>
<dbReference type="HOGENOM" id="CLU_097653_2_0_1"/>
<dbReference type="PROSITE" id="PS50088">
    <property type="entry name" value="ANK_REPEAT"/>
    <property type="match status" value="1"/>
</dbReference>
<evidence type="ECO:0000256" key="1">
    <source>
        <dbReference type="PROSITE-ProRule" id="PRU00023"/>
    </source>
</evidence>
<evidence type="ECO:0000313" key="2">
    <source>
        <dbReference type="EMBL" id="KIM62340.1"/>
    </source>
</evidence>
<sequence length="191" mass="21002">MTDDERKLLNKRLLAAARGGGNVEELMTDQEYRDAKDEYLFDINCTDILGNTPLHLAVQSKSEDIVGLILEAPLCDVDVQNNAGDTPLHLAVQIMDPEIRKAIVEVLINEAEAYDSTRLMNKAGQTPKDLCEICCPDDSEVIKLASPPARTVYEMLDRGDIACGTFSISPLKLMTGVDRVLFEDDDIGSSD</sequence>
<dbReference type="Gene3D" id="1.25.40.20">
    <property type="entry name" value="Ankyrin repeat-containing domain"/>
    <property type="match status" value="1"/>
</dbReference>
<protein>
    <submittedName>
        <fullName evidence="2">Uncharacterized protein</fullName>
    </submittedName>
</protein>
<dbReference type="PROSITE" id="PS50297">
    <property type="entry name" value="ANK_REP_REGION"/>
    <property type="match status" value="1"/>
</dbReference>
<dbReference type="OrthoDB" id="9995210at2759"/>
<proteinExistence type="predicted"/>
<dbReference type="InterPro" id="IPR036770">
    <property type="entry name" value="Ankyrin_rpt-contain_sf"/>
</dbReference>
<dbReference type="Proteomes" id="UP000053989">
    <property type="component" value="Unassembled WGS sequence"/>
</dbReference>
<dbReference type="PANTHER" id="PTHR24121">
    <property type="entry name" value="NO MECHANORECEPTOR POTENTIAL C, ISOFORM D-RELATED"/>
    <property type="match status" value="1"/>
</dbReference>
<dbReference type="AlphaFoldDB" id="A0A0C3DNW6"/>
<name>A0A0C3DNW6_9AGAM</name>
<dbReference type="InterPro" id="IPR002110">
    <property type="entry name" value="Ankyrin_rpt"/>
</dbReference>
<organism evidence="2 3">
    <name type="scientific">Scleroderma citrinum Foug A</name>
    <dbReference type="NCBI Taxonomy" id="1036808"/>
    <lineage>
        <taxon>Eukaryota</taxon>
        <taxon>Fungi</taxon>
        <taxon>Dikarya</taxon>
        <taxon>Basidiomycota</taxon>
        <taxon>Agaricomycotina</taxon>
        <taxon>Agaricomycetes</taxon>
        <taxon>Agaricomycetidae</taxon>
        <taxon>Boletales</taxon>
        <taxon>Sclerodermatineae</taxon>
        <taxon>Sclerodermataceae</taxon>
        <taxon>Scleroderma</taxon>
    </lineage>
</organism>
<dbReference type="PANTHER" id="PTHR24121:SF21">
    <property type="entry name" value="ANKYRIN REPEAT FAMILY PROTEIN"/>
    <property type="match status" value="1"/>
</dbReference>
<accession>A0A0C3DNW6</accession>
<dbReference type="EMBL" id="KN822043">
    <property type="protein sequence ID" value="KIM62340.1"/>
    <property type="molecule type" value="Genomic_DNA"/>
</dbReference>
<reference evidence="3" key="2">
    <citation type="submission" date="2015-01" db="EMBL/GenBank/DDBJ databases">
        <title>Evolutionary Origins and Diversification of the Mycorrhizal Mutualists.</title>
        <authorList>
            <consortium name="DOE Joint Genome Institute"/>
            <consortium name="Mycorrhizal Genomics Consortium"/>
            <person name="Kohler A."/>
            <person name="Kuo A."/>
            <person name="Nagy L.G."/>
            <person name="Floudas D."/>
            <person name="Copeland A."/>
            <person name="Barry K.W."/>
            <person name="Cichocki N."/>
            <person name="Veneault-Fourrey C."/>
            <person name="LaButti K."/>
            <person name="Lindquist E.A."/>
            <person name="Lipzen A."/>
            <person name="Lundell T."/>
            <person name="Morin E."/>
            <person name="Murat C."/>
            <person name="Riley R."/>
            <person name="Ohm R."/>
            <person name="Sun H."/>
            <person name="Tunlid A."/>
            <person name="Henrissat B."/>
            <person name="Grigoriev I.V."/>
            <person name="Hibbett D.S."/>
            <person name="Martin F."/>
        </authorList>
    </citation>
    <scope>NUCLEOTIDE SEQUENCE [LARGE SCALE GENOMIC DNA]</scope>
    <source>
        <strain evidence="3">Foug A</strain>
    </source>
</reference>
<dbReference type="SUPFAM" id="SSF48403">
    <property type="entry name" value="Ankyrin repeat"/>
    <property type="match status" value="1"/>
</dbReference>
<feature type="repeat" description="ANK" evidence="1">
    <location>
        <begin position="49"/>
        <end position="71"/>
    </location>
</feature>
<evidence type="ECO:0000313" key="3">
    <source>
        <dbReference type="Proteomes" id="UP000053989"/>
    </source>
</evidence>
<gene>
    <name evidence="2" type="ORF">SCLCIDRAFT_25076</name>
</gene>
<keyword evidence="1" id="KW-0040">ANK repeat</keyword>